<keyword evidence="3" id="KW-0862">Zinc</keyword>
<dbReference type="InterPro" id="IPR001394">
    <property type="entry name" value="Peptidase_C19_UCH"/>
</dbReference>
<dbReference type="GO" id="GO:0005829">
    <property type="term" value="C:cytosol"/>
    <property type="evidence" value="ECO:0007669"/>
    <property type="project" value="TreeGrafter"/>
</dbReference>
<reference evidence="9 10" key="1">
    <citation type="journal article" date="2017" name="Plant Biotechnol. J.">
        <title>A comprehensive draft genome sequence for lupin (Lupinus angustifolius), an emerging health food: insights into plant-microbe interactions and legume evolution.</title>
        <authorList>
            <person name="Hane J.K."/>
            <person name="Ming Y."/>
            <person name="Kamphuis L.G."/>
            <person name="Nelson M.N."/>
            <person name="Garg G."/>
            <person name="Atkins C.A."/>
            <person name="Bayer P.E."/>
            <person name="Bravo A."/>
            <person name="Bringans S."/>
            <person name="Cannon S."/>
            <person name="Edwards D."/>
            <person name="Foley R."/>
            <person name="Gao L.L."/>
            <person name="Harrison M.J."/>
            <person name="Huang W."/>
            <person name="Hurgobin B."/>
            <person name="Li S."/>
            <person name="Liu C.W."/>
            <person name="McGrath A."/>
            <person name="Morahan G."/>
            <person name="Murray J."/>
            <person name="Weller J."/>
            <person name="Jian J."/>
            <person name="Singh K.B."/>
        </authorList>
    </citation>
    <scope>NUCLEOTIDE SEQUENCE [LARGE SCALE GENOMIC DNA]</scope>
    <source>
        <strain evidence="10">cv. Tanjil</strain>
        <tissue evidence="9">Whole plant</tissue>
    </source>
</reference>
<organism evidence="9 10">
    <name type="scientific">Lupinus angustifolius</name>
    <name type="common">Narrow-leaved blue lupine</name>
    <dbReference type="NCBI Taxonomy" id="3871"/>
    <lineage>
        <taxon>Eukaryota</taxon>
        <taxon>Viridiplantae</taxon>
        <taxon>Streptophyta</taxon>
        <taxon>Embryophyta</taxon>
        <taxon>Tracheophyta</taxon>
        <taxon>Spermatophyta</taxon>
        <taxon>Magnoliopsida</taxon>
        <taxon>eudicotyledons</taxon>
        <taxon>Gunneridae</taxon>
        <taxon>Pentapetalae</taxon>
        <taxon>rosids</taxon>
        <taxon>fabids</taxon>
        <taxon>Fabales</taxon>
        <taxon>Fabaceae</taxon>
        <taxon>Papilionoideae</taxon>
        <taxon>50 kb inversion clade</taxon>
        <taxon>genistoids sensu lato</taxon>
        <taxon>core genistoids</taxon>
        <taxon>Genisteae</taxon>
        <taxon>Lupinus</taxon>
    </lineage>
</organism>
<dbReference type="GO" id="GO:0004843">
    <property type="term" value="F:cysteine-type deubiquitinase activity"/>
    <property type="evidence" value="ECO:0007669"/>
    <property type="project" value="InterPro"/>
</dbReference>
<dbReference type="GO" id="GO:0008270">
    <property type="term" value="F:zinc ion binding"/>
    <property type="evidence" value="ECO:0007669"/>
    <property type="project" value="UniProtKB-KW"/>
</dbReference>
<evidence type="ECO:0000313" key="9">
    <source>
        <dbReference type="EMBL" id="OIW10608.1"/>
    </source>
</evidence>
<sequence length="852" mass="94854">MLLTGILGFHSLFFNAFLLIAFVFIRYVWKNAQEKKEEHVQNAAMSATASVDLAQYYEFSEEVSVPVTSSGQHQCAVCYSPTTMRCSHCKAIRYCSGKCQIIHWRQGHKDECYPPISTMWLEEENPPHRVAVSETQFGFHVRSFAEIKGTCAGLEDFNNSSLVAASKLFDDDCNSILAEDVCNYTAGDTSAASAHPVKAVSSPLVPVESKKSVKTEVKNSSASKRNKTKSSNNANETGLKSKFPKTMSEISYVMEPNLSSHEPRRKIAMVEKSVTGTCKGKIMPSLNSACTESADNVEEAPRSKFKEGPRSSSSGDQLSSTNKGDLVSFTNSSKSDNYHRLPAKVSDNQNLAQNVQSGFKTSVQKVVQHLRMSKESKSTENEISFPYELFMKLYCYDKVKLLPFGLINCGNRHLHFLFVLKHVTFLLMKYFSCSCYANADLLANWISTSFSLGQKKGWCFICEFEHLIQKAKEGGSPLSPIRILSKIQKIGSHLGHGREEDSHDFFRCVIDTMQSICLKNAGKSSPLAEETTLVRYTFGGYLRSKIKCLRCTGKSERYERIMDLTVEIDGDIGTLEEALGQFTSPETLDIDNKYNCSRCKSSEKARKKLTILEAPNILTIVLKRFQPGNYKKLVQFPEVLNMSPYMSGTKDKSPLYSLYAVVVHLDTMAAAFSGHYVCYVKNMQGEWFKIDDSRVEPVELSTVLSERAYMLLYARQCPKPLGLVNSHAISSAGKLKRRSFEAVPAASKTRSHSVAAVADSPSLQPKQCRYPHWNAVNDSVNNGFAVYPEQWRFNYGGRNTLMYSSSESSSLFSSSDASSCGTASIKESASPADFSDYIFGESGPTWYSHCGT</sequence>
<gene>
    <name evidence="9" type="ORF">TanjilG_15980</name>
</gene>
<keyword evidence="6" id="KW-1133">Transmembrane helix</keyword>
<dbReference type="GO" id="GO:0016579">
    <property type="term" value="P:protein deubiquitination"/>
    <property type="evidence" value="ECO:0007669"/>
    <property type="project" value="InterPro"/>
</dbReference>
<dbReference type="AlphaFoldDB" id="A0A4P1RGK6"/>
<dbReference type="Pfam" id="PF00443">
    <property type="entry name" value="UCH"/>
    <property type="match status" value="1"/>
</dbReference>
<evidence type="ECO:0000256" key="2">
    <source>
        <dbReference type="ARBA" id="ARBA00022771"/>
    </source>
</evidence>
<evidence type="ECO:0000259" key="7">
    <source>
        <dbReference type="PROSITE" id="PS50235"/>
    </source>
</evidence>
<dbReference type="GO" id="GO:0005634">
    <property type="term" value="C:nucleus"/>
    <property type="evidence" value="ECO:0007669"/>
    <property type="project" value="TreeGrafter"/>
</dbReference>
<keyword evidence="6" id="KW-0472">Membrane</keyword>
<evidence type="ECO:0000256" key="4">
    <source>
        <dbReference type="PROSITE-ProRule" id="PRU00134"/>
    </source>
</evidence>
<evidence type="ECO:0000256" key="5">
    <source>
        <dbReference type="SAM" id="MobiDB-lite"/>
    </source>
</evidence>
<feature type="transmembrane region" description="Helical" evidence="6">
    <location>
        <begin position="6"/>
        <end position="29"/>
    </location>
</feature>
<feature type="compositionally biased region" description="Polar residues" evidence="5">
    <location>
        <begin position="229"/>
        <end position="238"/>
    </location>
</feature>
<name>A0A4P1RGK6_LUPAN</name>
<dbReference type="Proteomes" id="UP000188354">
    <property type="component" value="Chromosome LG06"/>
</dbReference>
<feature type="region of interest" description="Disordered" evidence="5">
    <location>
        <begin position="281"/>
        <end position="343"/>
    </location>
</feature>
<dbReference type="PANTHER" id="PTHR24006:SF690">
    <property type="entry name" value="UBIQUITIN CARBOXYL-TERMINAL HYDROLASE 17"/>
    <property type="match status" value="1"/>
</dbReference>
<dbReference type="InterPro" id="IPR028889">
    <property type="entry name" value="USP"/>
</dbReference>
<dbReference type="Gene3D" id="3.90.70.10">
    <property type="entry name" value="Cysteine proteinases"/>
    <property type="match status" value="1"/>
</dbReference>
<keyword evidence="2 4" id="KW-0863">Zinc-finger</keyword>
<dbReference type="SUPFAM" id="SSF144232">
    <property type="entry name" value="HIT/MYND zinc finger-like"/>
    <property type="match status" value="1"/>
</dbReference>
<feature type="region of interest" description="Disordered" evidence="5">
    <location>
        <begin position="193"/>
        <end position="242"/>
    </location>
</feature>
<dbReference type="FunFam" id="6.10.140.2220:FF:000006">
    <property type="entry name" value="Ubiquitin carboxyl-terminal hydrolase 15"/>
    <property type="match status" value="1"/>
</dbReference>
<keyword evidence="6" id="KW-0812">Transmembrane</keyword>
<dbReference type="Gene3D" id="6.10.140.2220">
    <property type="match status" value="1"/>
</dbReference>
<dbReference type="Pfam" id="PF01753">
    <property type="entry name" value="zf-MYND"/>
    <property type="match status" value="1"/>
</dbReference>
<proteinExistence type="predicted"/>
<dbReference type="PROSITE" id="PS50865">
    <property type="entry name" value="ZF_MYND_2"/>
    <property type="match status" value="1"/>
</dbReference>
<dbReference type="Gramene" id="OIW10608">
    <property type="protein sequence ID" value="OIW10608"/>
    <property type="gene ID" value="TanjilG_15980"/>
</dbReference>
<evidence type="ECO:0000256" key="3">
    <source>
        <dbReference type="ARBA" id="ARBA00022833"/>
    </source>
</evidence>
<dbReference type="InterPro" id="IPR038765">
    <property type="entry name" value="Papain-like_cys_pep_sf"/>
</dbReference>
<dbReference type="STRING" id="3871.A0A4P1RGK6"/>
<feature type="compositionally biased region" description="Polar residues" evidence="5">
    <location>
        <begin position="310"/>
        <end position="335"/>
    </location>
</feature>
<feature type="compositionally biased region" description="Basic and acidic residues" evidence="5">
    <location>
        <begin position="208"/>
        <end position="217"/>
    </location>
</feature>
<evidence type="ECO:0008006" key="11">
    <source>
        <dbReference type="Google" id="ProtNLM"/>
    </source>
</evidence>
<dbReference type="PROSITE" id="PS50235">
    <property type="entry name" value="USP_3"/>
    <property type="match status" value="1"/>
</dbReference>
<evidence type="ECO:0000313" key="10">
    <source>
        <dbReference type="Proteomes" id="UP000188354"/>
    </source>
</evidence>
<dbReference type="EMBL" id="CM007366">
    <property type="protein sequence ID" value="OIW10608.1"/>
    <property type="molecule type" value="Genomic_DNA"/>
</dbReference>
<evidence type="ECO:0000259" key="8">
    <source>
        <dbReference type="PROSITE" id="PS50865"/>
    </source>
</evidence>
<dbReference type="InterPro" id="IPR050164">
    <property type="entry name" value="Peptidase_C19"/>
</dbReference>
<feature type="domain" description="MYND-type" evidence="8">
    <location>
        <begin position="75"/>
        <end position="112"/>
    </location>
</feature>
<feature type="compositionally biased region" description="Basic and acidic residues" evidence="5">
    <location>
        <begin position="299"/>
        <end position="309"/>
    </location>
</feature>
<feature type="compositionally biased region" description="Polar residues" evidence="5">
    <location>
        <begin position="285"/>
        <end position="294"/>
    </location>
</feature>
<accession>A0A4P1RGK6</accession>
<protein>
    <recommendedName>
        <fullName evidence="11">Ubiquitin carboxyl-terminal hydrolase 17</fullName>
    </recommendedName>
</protein>
<keyword evidence="1" id="KW-0479">Metal-binding</keyword>
<keyword evidence="10" id="KW-1185">Reference proteome</keyword>
<evidence type="ECO:0000256" key="1">
    <source>
        <dbReference type="ARBA" id="ARBA00022723"/>
    </source>
</evidence>
<feature type="domain" description="USP" evidence="7">
    <location>
        <begin position="426"/>
        <end position="716"/>
    </location>
</feature>
<dbReference type="PANTHER" id="PTHR24006">
    <property type="entry name" value="UBIQUITIN CARBOXYL-TERMINAL HYDROLASE"/>
    <property type="match status" value="1"/>
</dbReference>
<dbReference type="InterPro" id="IPR002893">
    <property type="entry name" value="Znf_MYND"/>
</dbReference>
<dbReference type="SUPFAM" id="SSF54001">
    <property type="entry name" value="Cysteine proteinases"/>
    <property type="match status" value="1"/>
</dbReference>
<evidence type="ECO:0000256" key="6">
    <source>
        <dbReference type="SAM" id="Phobius"/>
    </source>
</evidence>